<feature type="transmembrane region" description="Helical" evidence="1">
    <location>
        <begin position="29"/>
        <end position="48"/>
    </location>
</feature>
<feature type="transmembrane region" description="Helical" evidence="1">
    <location>
        <begin position="96"/>
        <end position="115"/>
    </location>
</feature>
<dbReference type="InterPro" id="IPR021257">
    <property type="entry name" value="DUF2809"/>
</dbReference>
<proteinExistence type="predicted"/>
<dbReference type="Proteomes" id="UP000481087">
    <property type="component" value="Unassembled WGS sequence"/>
</dbReference>
<organism evidence="2 3">
    <name type="scientific">Paenibacillus silvestris</name>
    <dbReference type="NCBI Taxonomy" id="2606219"/>
    <lineage>
        <taxon>Bacteria</taxon>
        <taxon>Bacillati</taxon>
        <taxon>Bacillota</taxon>
        <taxon>Bacilli</taxon>
        <taxon>Bacillales</taxon>
        <taxon>Paenibacillaceae</taxon>
        <taxon>Paenibacillus</taxon>
    </lineage>
</organism>
<evidence type="ECO:0000256" key="1">
    <source>
        <dbReference type="SAM" id="Phobius"/>
    </source>
</evidence>
<feature type="transmembrane region" description="Helical" evidence="1">
    <location>
        <begin position="55"/>
        <end position="76"/>
    </location>
</feature>
<evidence type="ECO:0000313" key="2">
    <source>
        <dbReference type="EMBL" id="MZQ87086.1"/>
    </source>
</evidence>
<keyword evidence="1" id="KW-1133">Transmembrane helix</keyword>
<comment type="caution">
    <text evidence="2">The sequence shown here is derived from an EMBL/GenBank/DDBJ whole genome shotgun (WGS) entry which is preliminary data.</text>
</comment>
<dbReference type="EMBL" id="WTUZ01000040">
    <property type="protein sequence ID" value="MZQ87086.1"/>
    <property type="molecule type" value="Genomic_DNA"/>
</dbReference>
<name>A0A6L8VBS5_9BACL</name>
<sequence length="125" mass="14107">MLKYATAIVITIVLGLSTRKFPDVFPDFIVVHAGDILWASMIYFGFRFICLKRSLAWAVGWSVIFCFAIEFSQLYQAEWIVEIRRTLVGSLILGRGFLAIDLCRYVIGIAVAGVVDKVAIQRSNR</sequence>
<keyword evidence="1" id="KW-0472">Membrane</keyword>
<gene>
    <name evidence="2" type="ORF">GQF01_33735</name>
</gene>
<protein>
    <submittedName>
        <fullName evidence="2">DUF2809 domain-containing protein</fullName>
    </submittedName>
</protein>
<dbReference type="AlphaFoldDB" id="A0A6L8VBS5"/>
<dbReference type="Pfam" id="PF10990">
    <property type="entry name" value="DUF2809"/>
    <property type="match status" value="1"/>
</dbReference>
<dbReference type="RefSeq" id="WP_161411719.1">
    <property type="nucleotide sequence ID" value="NZ_WTUZ01000040.1"/>
</dbReference>
<accession>A0A6L8VBS5</accession>
<evidence type="ECO:0000313" key="3">
    <source>
        <dbReference type="Proteomes" id="UP000481087"/>
    </source>
</evidence>
<keyword evidence="1" id="KW-0812">Transmembrane</keyword>
<keyword evidence="3" id="KW-1185">Reference proteome</keyword>
<reference evidence="2 3" key="1">
    <citation type="submission" date="2019-12" db="EMBL/GenBank/DDBJ databases">
        <title>Paenibacillus sp. nov. sp. isolated from soil.</title>
        <authorList>
            <person name="Kim J."/>
            <person name="Jeong S.E."/>
            <person name="Jung H.S."/>
            <person name="Jeon C.O."/>
        </authorList>
    </citation>
    <scope>NUCLEOTIDE SEQUENCE [LARGE SCALE GENOMIC DNA]</scope>
    <source>
        <strain evidence="2 3">5J-6</strain>
    </source>
</reference>